<gene>
    <name evidence="1" type="ORF">CWR43_18415</name>
    <name evidence="2" type="ORF">N2599_24475</name>
</gene>
<dbReference type="InterPro" id="IPR024078">
    <property type="entry name" value="LmbE-like_dom_sf"/>
</dbReference>
<dbReference type="Proteomes" id="UP001060123">
    <property type="component" value="Plasmid pWSM1592_1"/>
</dbReference>
<evidence type="ECO:0000313" key="4">
    <source>
        <dbReference type="Proteomes" id="UP001060123"/>
    </source>
</evidence>
<dbReference type="AlphaFoldDB" id="A0A2N0D7M2"/>
<evidence type="ECO:0000313" key="3">
    <source>
        <dbReference type="Proteomes" id="UP000232164"/>
    </source>
</evidence>
<dbReference type="STRING" id="1041146.GCA_000427985_01540"/>
<keyword evidence="2" id="KW-0614">Plasmid</keyword>
<keyword evidence="4" id="KW-1185">Reference proteome</keyword>
<dbReference type="SUPFAM" id="SSF102588">
    <property type="entry name" value="LmbE-like"/>
    <property type="match status" value="1"/>
</dbReference>
<dbReference type="RefSeq" id="WP_027510989.1">
    <property type="nucleotide sequence ID" value="NZ_CP104144.1"/>
</dbReference>
<name>A0A2N0D7M2_RHISU</name>
<organism evidence="1 3">
    <name type="scientific">Rhizobium sullae</name>
    <name type="common">Rhizobium hedysari</name>
    <dbReference type="NCBI Taxonomy" id="50338"/>
    <lineage>
        <taxon>Bacteria</taxon>
        <taxon>Pseudomonadati</taxon>
        <taxon>Pseudomonadota</taxon>
        <taxon>Alphaproteobacteria</taxon>
        <taxon>Hyphomicrobiales</taxon>
        <taxon>Rhizobiaceae</taxon>
        <taxon>Rhizobium/Agrobacterium group</taxon>
        <taxon>Rhizobium</taxon>
    </lineage>
</organism>
<proteinExistence type="predicted"/>
<dbReference type="Gene3D" id="3.40.50.10320">
    <property type="entry name" value="LmbE-like"/>
    <property type="match status" value="1"/>
</dbReference>
<dbReference type="Proteomes" id="UP000232164">
    <property type="component" value="Unassembled WGS sequence"/>
</dbReference>
<dbReference type="PANTHER" id="PTHR12993">
    <property type="entry name" value="N-ACETYLGLUCOSAMINYL-PHOSPHATIDYLINOSITOL DE-N-ACETYLASE-RELATED"/>
    <property type="match status" value="1"/>
</dbReference>
<dbReference type="EMBL" id="CP104144">
    <property type="protein sequence ID" value="UWU18394.1"/>
    <property type="molecule type" value="Genomic_DNA"/>
</dbReference>
<reference evidence="1 3" key="1">
    <citation type="submission" date="2017-11" db="EMBL/GenBank/DDBJ databases">
        <authorList>
            <person name="Han C.G."/>
        </authorList>
    </citation>
    <scope>NUCLEOTIDE SEQUENCE [LARGE SCALE GENOMIC DNA]</scope>
    <source>
        <strain evidence="1 3">HCNT1</strain>
    </source>
</reference>
<reference evidence="2" key="3">
    <citation type="submission" date="2022-09" db="EMBL/GenBank/DDBJ databases">
        <title>Australian commercial rhizobial inoculants.</title>
        <authorList>
            <person name="Kohlmeier M.G."/>
            <person name="O'Hara G.W."/>
            <person name="Colombi E."/>
            <person name="Ramsay J.P."/>
            <person name="Terpolilli J."/>
        </authorList>
    </citation>
    <scope>NUCLEOTIDE SEQUENCE</scope>
    <source>
        <strain evidence="2">WSM1592</strain>
        <plasmid evidence="2">pWSM1592_1</plasmid>
    </source>
</reference>
<dbReference type="EMBL" id="PIQN01000014">
    <property type="protein sequence ID" value="PKA42099.1"/>
    <property type="molecule type" value="Genomic_DNA"/>
</dbReference>
<dbReference type="Pfam" id="PF02585">
    <property type="entry name" value="PIG-L"/>
    <property type="match status" value="1"/>
</dbReference>
<evidence type="ECO:0000313" key="2">
    <source>
        <dbReference type="EMBL" id="UWU18394.1"/>
    </source>
</evidence>
<reference evidence="1 3" key="2">
    <citation type="submission" date="2017-12" db="EMBL/GenBank/DDBJ databases">
        <title>Genome sequence of Rhizobium sullae HCNT1 isolated from Sulla coronaria nodules and featuring peculiar denitrification phenotypes.</title>
        <authorList>
            <person name="De Diego-Diaz B."/>
            <person name="Treu L."/>
            <person name="Campanaro S."/>
            <person name="Da Silva Duarte V."/>
            <person name="Basaglia M."/>
            <person name="Favaro L."/>
            <person name="Casella S."/>
            <person name="Squartini A."/>
        </authorList>
    </citation>
    <scope>NUCLEOTIDE SEQUENCE [LARGE SCALE GENOMIC DNA]</scope>
    <source>
        <strain evidence="1 3">HCNT1</strain>
    </source>
</reference>
<sequence>MNSAAFGTTLVVAPHPDDEVLGAGGTMSKLSAAGNDVFVAIVTEGKPPAFSAAMVAKVQAECRRSLELLGVKETVWLGFPAAALSEIAHSTLNAALGELIARLRPQTLIIPFLGDMHLDHQLIFASCLVAARPHQPQYPTLILAYETLSETNWNAPYLTPSFVPNVFVDIEDHLERKLEAMRCYASQIRDAPHERSIDSLRALATLRGATVLRRAAEAFVLVRCVC</sequence>
<dbReference type="InterPro" id="IPR003737">
    <property type="entry name" value="GlcNAc_PI_deacetylase-related"/>
</dbReference>
<protein>
    <submittedName>
        <fullName evidence="1">PIG-L family deacetylase</fullName>
    </submittedName>
</protein>
<evidence type="ECO:0000313" key="1">
    <source>
        <dbReference type="EMBL" id="PKA42099.1"/>
    </source>
</evidence>
<dbReference type="GO" id="GO:0016811">
    <property type="term" value="F:hydrolase activity, acting on carbon-nitrogen (but not peptide) bonds, in linear amides"/>
    <property type="evidence" value="ECO:0007669"/>
    <property type="project" value="TreeGrafter"/>
</dbReference>
<dbReference type="PANTHER" id="PTHR12993:SF29">
    <property type="entry name" value="BLR3841 PROTEIN"/>
    <property type="match status" value="1"/>
</dbReference>
<geneLocation type="plasmid" evidence="2 4">
    <name>pWSM1592_1</name>
</geneLocation>
<accession>A0A2N0D7M2</accession>